<reference evidence="4 5" key="1">
    <citation type="journal article" date="2018" name="PLoS ONE">
        <title>The draft genome of Kipferlia bialata reveals reductive genome evolution in fornicate parasites.</title>
        <authorList>
            <person name="Tanifuji G."/>
            <person name="Takabayashi S."/>
            <person name="Kume K."/>
            <person name="Takagi M."/>
            <person name="Nakayama T."/>
            <person name="Kamikawa R."/>
            <person name="Inagaki Y."/>
            <person name="Hashimoto T."/>
        </authorList>
    </citation>
    <scope>NUCLEOTIDE SEQUENCE [LARGE SCALE GENOMIC DNA]</scope>
    <source>
        <strain evidence="4">NY0173</strain>
    </source>
</reference>
<dbReference type="SUPFAM" id="SSF50978">
    <property type="entry name" value="WD40 repeat-like"/>
    <property type="match status" value="1"/>
</dbReference>
<dbReference type="AlphaFoldDB" id="A0A9K3CQQ5"/>
<gene>
    <name evidence="4" type="ORF">KIPB_001707</name>
</gene>
<dbReference type="SMART" id="SM00320">
    <property type="entry name" value="WD40"/>
    <property type="match status" value="4"/>
</dbReference>
<dbReference type="InterPro" id="IPR036322">
    <property type="entry name" value="WD40_repeat_dom_sf"/>
</dbReference>
<dbReference type="Gene3D" id="2.130.10.10">
    <property type="entry name" value="YVTN repeat-like/Quinoprotein amine dehydrogenase"/>
    <property type="match status" value="1"/>
</dbReference>
<dbReference type="Pfam" id="PF00400">
    <property type="entry name" value="WD40"/>
    <property type="match status" value="1"/>
</dbReference>
<evidence type="ECO:0000313" key="5">
    <source>
        <dbReference type="Proteomes" id="UP000265618"/>
    </source>
</evidence>
<dbReference type="EMBL" id="BDIP01000252">
    <property type="protein sequence ID" value="GIQ80841.1"/>
    <property type="molecule type" value="Genomic_DNA"/>
</dbReference>
<dbReference type="InterPro" id="IPR015943">
    <property type="entry name" value="WD40/YVTN_repeat-like_dom_sf"/>
</dbReference>
<evidence type="ECO:0000313" key="4">
    <source>
        <dbReference type="EMBL" id="GIQ80841.1"/>
    </source>
</evidence>
<evidence type="ECO:0000256" key="2">
    <source>
        <dbReference type="ARBA" id="ARBA00022737"/>
    </source>
</evidence>
<organism evidence="4 5">
    <name type="scientific">Kipferlia bialata</name>
    <dbReference type="NCBI Taxonomy" id="797122"/>
    <lineage>
        <taxon>Eukaryota</taxon>
        <taxon>Metamonada</taxon>
        <taxon>Carpediemonas-like organisms</taxon>
        <taxon>Kipferlia</taxon>
    </lineage>
</organism>
<protein>
    <submittedName>
        <fullName evidence="4">Uncharacterized protein</fullName>
    </submittedName>
</protein>
<keyword evidence="5" id="KW-1185">Reference proteome</keyword>
<dbReference type="PROSITE" id="PS50082">
    <property type="entry name" value="WD_REPEATS_2"/>
    <property type="match status" value="1"/>
</dbReference>
<comment type="caution">
    <text evidence="4">The sequence shown here is derived from an EMBL/GenBank/DDBJ whole genome shotgun (WGS) entry which is preliminary data.</text>
</comment>
<feature type="repeat" description="WD" evidence="3">
    <location>
        <begin position="133"/>
        <end position="148"/>
    </location>
</feature>
<keyword evidence="2" id="KW-0677">Repeat</keyword>
<dbReference type="InterPro" id="IPR001680">
    <property type="entry name" value="WD40_rpt"/>
</dbReference>
<dbReference type="Proteomes" id="UP000265618">
    <property type="component" value="Unassembled WGS sequence"/>
</dbReference>
<proteinExistence type="predicted"/>
<name>A0A9K3CQQ5_9EUKA</name>
<accession>A0A9K3CQQ5</accession>
<evidence type="ECO:0000256" key="3">
    <source>
        <dbReference type="PROSITE-ProRule" id="PRU00221"/>
    </source>
</evidence>
<sequence length="368" mass="40057">MSALSDPHVIQLHRKSVSHTVYDLAWVPVSGRLIEVGISPRGTGVLSMWKLDEKDLKCVAEHNKAAGLRCCTFGGSLLPRRHVSAGDFDGRLLVWDIEDMSRPVYHTKGHEGIINTIDAVGGRDANALGAPEIVTGGADGVVNVWDTRQAGDPVATLKPSADSMGEKQGVKQRPDCWCVRFGGCNGSDGQRTVAAGYDSGDLKLWDLRAMKVSWSHHFDNGIASLDFDKQEGEPNKLVLGTLEGRMISLDLQTLNPTTGYPFVSTKISNEGKGSSVWAIKHAPNHPNLWLSSWAGRLGVFEYKYPEQRSRTDPQMGKQGVAGTVNMVSDSILSSQPVNSISWNREKEGLVAWSCFDQTVCVGMVNNLD</sequence>
<evidence type="ECO:0000256" key="1">
    <source>
        <dbReference type="ARBA" id="ARBA00022574"/>
    </source>
</evidence>
<keyword evidence="1 3" id="KW-0853">WD repeat</keyword>
<dbReference type="PANTHER" id="PTHR10971">
    <property type="entry name" value="MRNA EXPORT FACTOR AND BUB3"/>
    <property type="match status" value="1"/>
</dbReference>
<dbReference type="OrthoDB" id="10248252at2759"/>